<evidence type="ECO:0000313" key="13">
    <source>
        <dbReference type="Proteomes" id="UP000276309"/>
    </source>
</evidence>
<dbReference type="InterPro" id="IPR006260">
    <property type="entry name" value="TonB/TolA_C"/>
</dbReference>
<sequence>MEPKKNQNVDINRNRNLYFLLSLLLVLAITLMAFEWKTYDKTYDYDISMNISDDLVEDVPITIHIKTPPPPPPIQAPPIIEIIEDDEEVMETEMASTETDQNEEVLQVTDVEVMEVDEPETIPFISIEEVPVFPGCEKEKDKRACFQEMMMKHIKKHFRYPEIAQEMGIEGRVSTMFVIEKDGTIGEIQMRGPDKTLEAEAKRILDKLPKMTPGKQRDRSVRVPFSIPITFQLQ</sequence>
<dbReference type="OrthoDB" id="1522859at2"/>
<dbReference type="GO" id="GO:0030288">
    <property type="term" value="C:outer membrane-bounded periplasmic space"/>
    <property type="evidence" value="ECO:0007669"/>
    <property type="project" value="InterPro"/>
</dbReference>
<evidence type="ECO:0000256" key="5">
    <source>
        <dbReference type="ARBA" id="ARBA00022519"/>
    </source>
</evidence>
<evidence type="ECO:0000313" key="12">
    <source>
        <dbReference type="EMBL" id="AYN66826.1"/>
    </source>
</evidence>
<keyword evidence="4" id="KW-1003">Cell membrane</keyword>
<dbReference type="AlphaFoldDB" id="A0A3G2L3Q9"/>
<dbReference type="InterPro" id="IPR051045">
    <property type="entry name" value="TonB-dependent_transducer"/>
</dbReference>
<dbReference type="PANTHER" id="PTHR33446">
    <property type="entry name" value="PROTEIN TONB-RELATED"/>
    <property type="match status" value="1"/>
</dbReference>
<feature type="transmembrane region" description="Helical" evidence="10">
    <location>
        <begin position="17"/>
        <end position="34"/>
    </location>
</feature>
<dbReference type="GO" id="GO:0015891">
    <property type="term" value="P:siderophore transport"/>
    <property type="evidence" value="ECO:0007669"/>
    <property type="project" value="InterPro"/>
</dbReference>
<evidence type="ECO:0000256" key="6">
    <source>
        <dbReference type="ARBA" id="ARBA00022692"/>
    </source>
</evidence>
<dbReference type="NCBIfam" id="TIGR01352">
    <property type="entry name" value="tonB_Cterm"/>
    <property type="match status" value="1"/>
</dbReference>
<feature type="domain" description="TonB C-terminal" evidence="11">
    <location>
        <begin position="145"/>
        <end position="234"/>
    </location>
</feature>
<dbReference type="InterPro" id="IPR003538">
    <property type="entry name" value="TonB"/>
</dbReference>
<evidence type="ECO:0000259" key="11">
    <source>
        <dbReference type="PROSITE" id="PS52015"/>
    </source>
</evidence>
<evidence type="ECO:0000256" key="4">
    <source>
        <dbReference type="ARBA" id="ARBA00022475"/>
    </source>
</evidence>
<evidence type="ECO:0000256" key="1">
    <source>
        <dbReference type="ARBA" id="ARBA00004383"/>
    </source>
</evidence>
<proteinExistence type="inferred from homology"/>
<evidence type="ECO:0000256" key="8">
    <source>
        <dbReference type="ARBA" id="ARBA00022989"/>
    </source>
</evidence>
<dbReference type="SUPFAM" id="SSF74653">
    <property type="entry name" value="TolA/TonB C-terminal domain"/>
    <property type="match status" value="1"/>
</dbReference>
<dbReference type="PANTHER" id="PTHR33446:SF2">
    <property type="entry name" value="PROTEIN TONB"/>
    <property type="match status" value="1"/>
</dbReference>
<keyword evidence="13" id="KW-1185">Reference proteome</keyword>
<evidence type="ECO:0000256" key="10">
    <source>
        <dbReference type="SAM" id="Phobius"/>
    </source>
</evidence>
<evidence type="ECO:0000256" key="2">
    <source>
        <dbReference type="ARBA" id="ARBA00006555"/>
    </source>
</evidence>
<keyword evidence="7" id="KW-0653">Protein transport</keyword>
<dbReference type="EMBL" id="CP032050">
    <property type="protein sequence ID" value="AYN66826.1"/>
    <property type="molecule type" value="Genomic_DNA"/>
</dbReference>
<dbReference type="KEGG" id="emar:D1013_05290"/>
<name>A0A3G2L3Q9_9FLAO</name>
<keyword evidence="8 10" id="KW-1133">Transmembrane helix</keyword>
<evidence type="ECO:0000256" key="9">
    <source>
        <dbReference type="ARBA" id="ARBA00023136"/>
    </source>
</evidence>
<evidence type="ECO:0000256" key="3">
    <source>
        <dbReference type="ARBA" id="ARBA00022448"/>
    </source>
</evidence>
<keyword evidence="3" id="KW-0813">Transport</keyword>
<protein>
    <submittedName>
        <fullName evidence="12">Energy transducer TonB</fullName>
    </submittedName>
</protein>
<keyword evidence="5" id="KW-0997">Cell inner membrane</keyword>
<evidence type="ECO:0000256" key="7">
    <source>
        <dbReference type="ARBA" id="ARBA00022927"/>
    </source>
</evidence>
<dbReference type="InterPro" id="IPR037682">
    <property type="entry name" value="TonB_C"/>
</dbReference>
<keyword evidence="9 10" id="KW-0472">Membrane</keyword>
<dbReference type="Gene3D" id="3.30.1150.10">
    <property type="match status" value="1"/>
</dbReference>
<dbReference type="RefSeq" id="WP_121847877.1">
    <property type="nucleotide sequence ID" value="NZ_CP032050.1"/>
</dbReference>
<gene>
    <name evidence="12" type="ORF">D1013_05290</name>
</gene>
<dbReference type="GO" id="GO:0098797">
    <property type="term" value="C:plasma membrane protein complex"/>
    <property type="evidence" value="ECO:0007669"/>
    <property type="project" value="TreeGrafter"/>
</dbReference>
<reference evidence="12 13" key="1">
    <citation type="submission" date="2018-08" db="EMBL/GenBank/DDBJ databases">
        <title>The reduced genetic potential of extracellular carbohydrate catabolism in Euzebyella marina RN62, a Flavobacteriia bacterium isolated from the hadal water.</title>
        <authorList>
            <person name="Xue C."/>
        </authorList>
    </citation>
    <scope>NUCLEOTIDE SEQUENCE [LARGE SCALE GENOMIC DNA]</scope>
    <source>
        <strain evidence="12 13">RN62</strain>
    </source>
</reference>
<dbReference type="Proteomes" id="UP000276309">
    <property type="component" value="Chromosome"/>
</dbReference>
<accession>A0A3G2L3Q9</accession>
<dbReference type="Pfam" id="PF03544">
    <property type="entry name" value="TonB_C"/>
    <property type="match status" value="1"/>
</dbReference>
<comment type="similarity">
    <text evidence="2">Belongs to the TonB family.</text>
</comment>
<keyword evidence="6 10" id="KW-0812">Transmembrane</keyword>
<dbReference type="GO" id="GO:0055085">
    <property type="term" value="P:transmembrane transport"/>
    <property type="evidence" value="ECO:0007669"/>
    <property type="project" value="InterPro"/>
</dbReference>
<comment type="subcellular location">
    <subcellularLocation>
        <location evidence="1">Cell inner membrane</location>
        <topology evidence="1">Single-pass membrane protein</topology>
        <orientation evidence="1">Periplasmic side</orientation>
    </subcellularLocation>
</comment>
<dbReference type="GO" id="GO:0015031">
    <property type="term" value="P:protein transport"/>
    <property type="evidence" value="ECO:0007669"/>
    <property type="project" value="UniProtKB-KW"/>
</dbReference>
<organism evidence="12 13">
    <name type="scientific">Euzebyella marina</name>
    <dbReference type="NCBI Taxonomy" id="1761453"/>
    <lineage>
        <taxon>Bacteria</taxon>
        <taxon>Pseudomonadati</taxon>
        <taxon>Bacteroidota</taxon>
        <taxon>Flavobacteriia</taxon>
        <taxon>Flavobacteriales</taxon>
        <taxon>Flavobacteriaceae</taxon>
        <taxon>Euzebyella</taxon>
    </lineage>
</organism>
<dbReference type="GO" id="GO:0031992">
    <property type="term" value="F:energy transducer activity"/>
    <property type="evidence" value="ECO:0007669"/>
    <property type="project" value="InterPro"/>
</dbReference>
<dbReference type="PROSITE" id="PS52015">
    <property type="entry name" value="TONB_CTD"/>
    <property type="match status" value="1"/>
</dbReference>
<dbReference type="PRINTS" id="PR01374">
    <property type="entry name" value="TONBPROTEIN"/>
</dbReference>